<protein>
    <submittedName>
        <fullName evidence="1">BACON domain-containing protein</fullName>
    </submittedName>
</protein>
<proteinExistence type="predicted"/>
<dbReference type="Proteomes" id="UP000823772">
    <property type="component" value="Unassembled WGS sequence"/>
</dbReference>
<dbReference type="AlphaFoldDB" id="A0A9D9NR50"/>
<dbReference type="EMBL" id="JADILY010000162">
    <property type="protein sequence ID" value="MBO8482418.1"/>
    <property type="molecule type" value="Genomic_DNA"/>
</dbReference>
<sequence length="330" mass="36669">MRPWLTLTYSYSGGKDQSFAVKVIQAAKGADPVLTLTSEAEINADEEGGDYEITFTLENPTEDGELKAESDEWITTVVEEAKVAVSVDPNEAEEAREGKVTVTYNWVGGEPLHFDVIVKQPAKGGNYPNAFNIEVPEDQITATSAMVRSSCNYSELTWTSQIMSQEQLDTYCGGDKENMKEYFLELLEEKLADTGIPPEIALPLLLYPGDKVDEFTYSVTPETHFLTFAVAMDYEMNYTTDFYWGPEFTTPENTDPEPGGLTFEIVVEPKKTSAIMSVYPSDKSAKYLATALDESFFTSGLTDEEIMSEIISQMSFLIIFMLDRGDVVGT</sequence>
<evidence type="ECO:0000313" key="1">
    <source>
        <dbReference type="EMBL" id="MBO8482418.1"/>
    </source>
</evidence>
<accession>A0A9D9NR50</accession>
<gene>
    <name evidence="1" type="ORF">IAC87_07755</name>
</gene>
<dbReference type="InterPro" id="IPR013783">
    <property type="entry name" value="Ig-like_fold"/>
</dbReference>
<reference evidence="1" key="2">
    <citation type="journal article" date="2021" name="PeerJ">
        <title>Extensive microbial diversity within the chicken gut microbiome revealed by metagenomics and culture.</title>
        <authorList>
            <person name="Gilroy R."/>
            <person name="Ravi A."/>
            <person name="Getino M."/>
            <person name="Pursley I."/>
            <person name="Horton D.L."/>
            <person name="Alikhan N.F."/>
            <person name="Baker D."/>
            <person name="Gharbi K."/>
            <person name="Hall N."/>
            <person name="Watson M."/>
            <person name="Adriaenssens E.M."/>
            <person name="Foster-Nyarko E."/>
            <person name="Jarju S."/>
            <person name="Secka A."/>
            <person name="Antonio M."/>
            <person name="Oren A."/>
            <person name="Chaudhuri R.R."/>
            <person name="La Ragione R."/>
            <person name="Hildebrand F."/>
            <person name="Pallen M.J."/>
        </authorList>
    </citation>
    <scope>NUCLEOTIDE SEQUENCE</scope>
    <source>
        <strain evidence="1">B3-2255</strain>
    </source>
</reference>
<reference evidence="1" key="1">
    <citation type="submission" date="2020-10" db="EMBL/GenBank/DDBJ databases">
        <authorList>
            <person name="Gilroy R."/>
        </authorList>
    </citation>
    <scope>NUCLEOTIDE SEQUENCE</scope>
    <source>
        <strain evidence="1">B3-2255</strain>
    </source>
</reference>
<organism evidence="1 2">
    <name type="scientific">Candidatus Merdivivens faecigallinarum</name>
    <dbReference type="NCBI Taxonomy" id="2840871"/>
    <lineage>
        <taxon>Bacteria</taxon>
        <taxon>Pseudomonadati</taxon>
        <taxon>Bacteroidota</taxon>
        <taxon>Bacteroidia</taxon>
        <taxon>Bacteroidales</taxon>
        <taxon>Muribaculaceae</taxon>
        <taxon>Muribaculaceae incertae sedis</taxon>
        <taxon>Candidatus Merdivivens</taxon>
    </lineage>
</organism>
<evidence type="ECO:0000313" key="2">
    <source>
        <dbReference type="Proteomes" id="UP000823772"/>
    </source>
</evidence>
<name>A0A9D9NR50_9BACT</name>
<dbReference type="Gene3D" id="2.60.40.10">
    <property type="entry name" value="Immunoglobulins"/>
    <property type="match status" value="1"/>
</dbReference>
<comment type="caution">
    <text evidence="1">The sequence shown here is derived from an EMBL/GenBank/DDBJ whole genome shotgun (WGS) entry which is preliminary data.</text>
</comment>